<keyword evidence="4" id="KW-0720">Serine protease</keyword>
<keyword evidence="2" id="KW-0645">Protease</keyword>
<dbReference type="InterPro" id="IPR005151">
    <property type="entry name" value="Tail-specific_protease"/>
</dbReference>
<evidence type="ECO:0000256" key="4">
    <source>
        <dbReference type="ARBA" id="ARBA00022825"/>
    </source>
</evidence>
<dbReference type="InterPro" id="IPR029045">
    <property type="entry name" value="ClpP/crotonase-like_dom_sf"/>
</dbReference>
<dbReference type="SUPFAM" id="SSF50156">
    <property type="entry name" value="PDZ domain-like"/>
    <property type="match status" value="1"/>
</dbReference>
<feature type="chain" id="PRO_5031219247" description="PDZ domain-containing protein" evidence="5">
    <location>
        <begin position="25"/>
        <end position="473"/>
    </location>
</feature>
<dbReference type="SMART" id="SM00245">
    <property type="entry name" value="TSPc"/>
    <property type="match status" value="1"/>
</dbReference>
<dbReference type="InterPro" id="IPR036034">
    <property type="entry name" value="PDZ_sf"/>
</dbReference>
<dbReference type="SUPFAM" id="SSF52096">
    <property type="entry name" value="ClpP/crotonase"/>
    <property type="match status" value="1"/>
</dbReference>
<dbReference type="PROSITE" id="PS50106">
    <property type="entry name" value="PDZ"/>
    <property type="match status" value="1"/>
</dbReference>
<dbReference type="Gene3D" id="3.90.226.10">
    <property type="entry name" value="2-enoyl-CoA Hydratase, Chain A, domain 1"/>
    <property type="match status" value="1"/>
</dbReference>
<protein>
    <recommendedName>
        <fullName evidence="6">PDZ domain-containing protein</fullName>
    </recommendedName>
</protein>
<dbReference type="CDD" id="cd06782">
    <property type="entry name" value="cpPDZ_CPP-like"/>
    <property type="match status" value="1"/>
</dbReference>
<dbReference type="InterPro" id="IPR004447">
    <property type="entry name" value="Peptidase_S41A"/>
</dbReference>
<dbReference type="PANTHER" id="PTHR32060">
    <property type="entry name" value="TAIL-SPECIFIC PROTEASE"/>
    <property type="match status" value="1"/>
</dbReference>
<evidence type="ECO:0000256" key="2">
    <source>
        <dbReference type="ARBA" id="ARBA00022670"/>
    </source>
</evidence>
<dbReference type="CDD" id="cd07560">
    <property type="entry name" value="Peptidase_S41_CPP"/>
    <property type="match status" value="1"/>
</dbReference>
<dbReference type="GO" id="GO:0006508">
    <property type="term" value="P:proteolysis"/>
    <property type="evidence" value="ECO:0007669"/>
    <property type="project" value="UniProtKB-KW"/>
</dbReference>
<proteinExistence type="inferred from homology"/>
<dbReference type="AlphaFoldDB" id="A0A7S4MBC2"/>
<keyword evidence="3" id="KW-0378">Hydrolase</keyword>
<accession>A0A7S4MBC2</accession>
<evidence type="ECO:0000256" key="5">
    <source>
        <dbReference type="SAM" id="SignalP"/>
    </source>
</evidence>
<dbReference type="Pfam" id="PF00595">
    <property type="entry name" value="PDZ"/>
    <property type="match status" value="1"/>
</dbReference>
<dbReference type="GO" id="GO:0004175">
    <property type="term" value="F:endopeptidase activity"/>
    <property type="evidence" value="ECO:0007669"/>
    <property type="project" value="TreeGrafter"/>
</dbReference>
<dbReference type="SMART" id="SM00228">
    <property type="entry name" value="PDZ"/>
    <property type="match status" value="1"/>
</dbReference>
<dbReference type="EMBL" id="HBKQ01007346">
    <property type="protein sequence ID" value="CAE2212149.1"/>
    <property type="molecule type" value="Transcribed_RNA"/>
</dbReference>
<comment type="similarity">
    <text evidence="1">Belongs to the peptidase S41A family.</text>
</comment>
<dbReference type="InterPro" id="IPR001478">
    <property type="entry name" value="PDZ"/>
</dbReference>
<organism evidence="7">
    <name type="scientific">Odontella aurita</name>
    <dbReference type="NCBI Taxonomy" id="265563"/>
    <lineage>
        <taxon>Eukaryota</taxon>
        <taxon>Sar</taxon>
        <taxon>Stramenopiles</taxon>
        <taxon>Ochrophyta</taxon>
        <taxon>Bacillariophyta</taxon>
        <taxon>Mediophyceae</taxon>
        <taxon>Biddulphiophycidae</taxon>
        <taxon>Eupodiscales</taxon>
        <taxon>Odontellaceae</taxon>
        <taxon>Odontella</taxon>
    </lineage>
</organism>
<reference evidence="7" key="1">
    <citation type="submission" date="2021-01" db="EMBL/GenBank/DDBJ databases">
        <authorList>
            <person name="Corre E."/>
            <person name="Pelletier E."/>
            <person name="Niang G."/>
            <person name="Scheremetjew M."/>
            <person name="Finn R."/>
            <person name="Kale V."/>
            <person name="Holt S."/>
            <person name="Cochrane G."/>
            <person name="Meng A."/>
            <person name="Brown T."/>
            <person name="Cohen L."/>
        </authorList>
    </citation>
    <scope>NUCLEOTIDE SEQUENCE</scope>
    <source>
        <strain evidence="7">Isolate 1302-5</strain>
    </source>
</reference>
<feature type="domain" description="PDZ" evidence="6">
    <location>
        <begin position="168"/>
        <end position="228"/>
    </location>
</feature>
<dbReference type="Gene3D" id="3.30.750.44">
    <property type="match status" value="1"/>
</dbReference>
<gene>
    <name evidence="7" type="ORF">OAUR00152_LOCUS4943</name>
</gene>
<evidence type="ECO:0000256" key="1">
    <source>
        <dbReference type="ARBA" id="ARBA00009179"/>
    </source>
</evidence>
<keyword evidence="5" id="KW-0732">Signal</keyword>
<dbReference type="NCBIfam" id="TIGR00225">
    <property type="entry name" value="prc"/>
    <property type="match status" value="1"/>
</dbReference>
<evidence type="ECO:0000313" key="7">
    <source>
        <dbReference type="EMBL" id="CAE2212149.1"/>
    </source>
</evidence>
<dbReference type="Pfam" id="PF03572">
    <property type="entry name" value="Peptidase_S41"/>
    <property type="match status" value="1"/>
</dbReference>
<sequence length="473" mass="50568">MRHGYCHIFAVSAALISAKPVCEAFQIGTPYVRSLTSCQLRLGRSSTNDDNHRQIFAEIPSNIRRGVANICGTAILFTSVLATPAWALTENQQFVSDVWWAVTTQYYDPTFNGLTEDGWRAKKNEAILGVAKLGPDDDKDMTDVIQKMISALGDPYTRYLPREKFESLTAYARGGSTGIGVQLLLDPRSNSVVVMSTSEDGPAALSGIKRGDAIVEVNGENMEGATAELVAAKCRGEPGSNVEVVVCHGVFDDETGETKSQKNRIERLTITRAKVKVNPVTASTFTSSDGRKFGLIKVPSFSQETPGQVVDALRYVKSDGGVNAIAIDLRGNVGGFMPAGVDTSKLFLAGGRRIIFEVNRSGQGTAYYADGIGAEMDLPLYLVVDGRTASAAEIFSAALQDNRRALVVGSQTFGKGRIQNVQSIGNGNGVAVTRARYVTPRGRDLQGVGITPNKESLNCGPNDSAAICLDGIV</sequence>
<evidence type="ECO:0000259" key="6">
    <source>
        <dbReference type="PROSITE" id="PS50106"/>
    </source>
</evidence>
<dbReference type="Gene3D" id="2.30.42.10">
    <property type="match status" value="1"/>
</dbReference>
<dbReference type="PANTHER" id="PTHR32060:SF22">
    <property type="entry name" value="CARBOXYL-TERMINAL-PROCESSING PEPTIDASE 3, CHLOROPLASTIC"/>
    <property type="match status" value="1"/>
</dbReference>
<evidence type="ECO:0000256" key="3">
    <source>
        <dbReference type="ARBA" id="ARBA00022801"/>
    </source>
</evidence>
<dbReference type="GO" id="GO:0008236">
    <property type="term" value="F:serine-type peptidase activity"/>
    <property type="evidence" value="ECO:0007669"/>
    <property type="project" value="UniProtKB-KW"/>
</dbReference>
<name>A0A7S4MBC2_9STRA</name>
<feature type="signal peptide" evidence="5">
    <location>
        <begin position="1"/>
        <end position="24"/>
    </location>
</feature>